<evidence type="ECO:0000256" key="5">
    <source>
        <dbReference type="ARBA" id="ARBA00022670"/>
    </source>
</evidence>
<dbReference type="GO" id="GO:0009252">
    <property type="term" value="P:peptidoglycan biosynthetic process"/>
    <property type="evidence" value="ECO:0007669"/>
    <property type="project" value="UniProtKB-KW"/>
</dbReference>
<dbReference type="EC" id="2.4.1.129" evidence="17"/>
<dbReference type="InterPro" id="IPR036138">
    <property type="entry name" value="PBP_dimer_sf"/>
</dbReference>
<keyword evidence="11" id="KW-0472">Membrane</keyword>
<dbReference type="InterPro" id="IPR005311">
    <property type="entry name" value="PBP_dimer"/>
</dbReference>
<evidence type="ECO:0000256" key="3">
    <source>
        <dbReference type="ARBA" id="ARBA00022519"/>
    </source>
</evidence>
<dbReference type="Gene3D" id="3.90.1310.10">
    <property type="entry name" value="Penicillin-binding protein 2a (Domain 2)"/>
    <property type="match status" value="1"/>
</dbReference>
<organism evidence="17">
    <name type="scientific">hydrothermal vent metagenome</name>
    <dbReference type="NCBI Taxonomy" id="652676"/>
    <lineage>
        <taxon>unclassified sequences</taxon>
        <taxon>metagenomes</taxon>
        <taxon>ecological metagenomes</taxon>
    </lineage>
</organism>
<keyword evidence="6" id="KW-0812">Transmembrane</keyword>
<dbReference type="GO" id="GO:0008658">
    <property type="term" value="F:penicillin binding"/>
    <property type="evidence" value="ECO:0007669"/>
    <property type="project" value="InterPro"/>
</dbReference>
<dbReference type="InterPro" id="IPR050515">
    <property type="entry name" value="Beta-lactam/transpept"/>
</dbReference>
<evidence type="ECO:0000256" key="14">
    <source>
        <dbReference type="ARBA" id="ARBA00023316"/>
    </source>
</evidence>
<evidence type="ECO:0000256" key="4">
    <source>
        <dbReference type="ARBA" id="ARBA00022618"/>
    </source>
</evidence>
<keyword evidence="4 17" id="KW-0132">Cell division</keyword>
<protein>
    <submittedName>
        <fullName evidence="17">Cell division protein FtsI [Peptidoglycan synthetase]</fullName>
        <ecNumber evidence="17">2.4.1.129</ecNumber>
    </submittedName>
</protein>
<dbReference type="Gene3D" id="3.40.710.10">
    <property type="entry name" value="DD-peptidase/beta-lactamase superfamily"/>
    <property type="match status" value="1"/>
</dbReference>
<dbReference type="PANTHER" id="PTHR30627:SF1">
    <property type="entry name" value="PEPTIDOGLYCAN D,D-TRANSPEPTIDASE FTSI"/>
    <property type="match status" value="1"/>
</dbReference>
<dbReference type="InterPro" id="IPR037532">
    <property type="entry name" value="FtsI_transpept"/>
</dbReference>
<dbReference type="GO" id="GO:0071555">
    <property type="term" value="P:cell wall organization"/>
    <property type="evidence" value="ECO:0007669"/>
    <property type="project" value="UniProtKB-KW"/>
</dbReference>
<dbReference type="SUPFAM" id="SSF56519">
    <property type="entry name" value="Penicillin binding protein dimerisation domain"/>
    <property type="match status" value="1"/>
</dbReference>
<accession>A0A3B0VLB1</accession>
<evidence type="ECO:0000256" key="1">
    <source>
        <dbReference type="ARBA" id="ARBA00004370"/>
    </source>
</evidence>
<evidence type="ECO:0000256" key="11">
    <source>
        <dbReference type="ARBA" id="ARBA00023136"/>
    </source>
</evidence>
<keyword evidence="2" id="KW-1003">Cell membrane</keyword>
<dbReference type="GO" id="GO:0005886">
    <property type="term" value="C:plasma membrane"/>
    <property type="evidence" value="ECO:0007669"/>
    <property type="project" value="InterPro"/>
</dbReference>
<evidence type="ECO:0000256" key="7">
    <source>
        <dbReference type="ARBA" id="ARBA00022801"/>
    </source>
</evidence>
<evidence type="ECO:0000256" key="12">
    <source>
        <dbReference type="ARBA" id="ARBA00023210"/>
    </source>
</evidence>
<keyword evidence="10" id="KW-1133">Transmembrane helix</keyword>
<sequence length="571" mass="63077">MKTDKTQSSKVNTNMRMSIVIAFLMLCFVFVVVRAFAIQVKGKEFYTKQGNMRQIKEIDLYVPRGTIFDRNGEPLAISTPMISVGIQPSVLIQQVSRLEQLAEALELDPKKLKNLVVDKKNKKFIYIKRRIPPYIADSIRALNIKGVEFRKEFKRYYPAGEIISQLIGFTDANDIGKEGIESTYDQWLSGTTGRKQVMQDRFGHIIKDIKEVTTAQAGKDIHLSIDRRLQYVAYKALKTAVYQHKAATGAVIILDITTGEVLAMVSQPSYNPNNKSGNFVAGTRNRAIQDIYEPGSVIKPFTVIAGMLSGDYDENSIIDTTPFEIDGFKFRDLRNYGNITLATLIGKSSNIGAAKIALSISKNHLWDTFKLFGLGSSTNSGIIGESTGYLQDYNLWSRSRHGNIAYGYGIQVTTLQLAAAYAAIANNGRWRSPTYIKGNINQDKAIIDPNIAKKVSEMLTQVVTEHNTGKRAMIAGYQVAGKTGTARLAAKGGYSDKYIASFVGYAPAMNSRLVVAVSITDPAGEAYQGGVVAAPVFKQVMQNSLRILNISPNKYQESTELNSTREATDES</sequence>
<keyword evidence="17" id="KW-0808">Transferase</keyword>
<dbReference type="Pfam" id="PF03717">
    <property type="entry name" value="PBP_dimer"/>
    <property type="match status" value="1"/>
</dbReference>
<keyword evidence="17" id="KW-0328">Glycosyltransferase</keyword>
<keyword evidence="3" id="KW-0997">Cell inner membrane</keyword>
<feature type="domain" description="Penicillin-binding protein transpeptidase" evidence="15">
    <location>
        <begin position="249"/>
        <end position="542"/>
    </location>
</feature>
<reference evidence="17" key="1">
    <citation type="submission" date="2018-06" db="EMBL/GenBank/DDBJ databases">
        <authorList>
            <person name="Zhirakovskaya E."/>
        </authorList>
    </citation>
    <scope>NUCLEOTIDE SEQUENCE</scope>
</reference>
<dbReference type="PANTHER" id="PTHR30627">
    <property type="entry name" value="PEPTIDOGLYCAN D,D-TRANSPEPTIDASE"/>
    <property type="match status" value="1"/>
</dbReference>
<dbReference type="Gene3D" id="3.30.450.330">
    <property type="match status" value="1"/>
</dbReference>
<evidence type="ECO:0000256" key="6">
    <source>
        <dbReference type="ARBA" id="ARBA00022692"/>
    </source>
</evidence>
<keyword evidence="13" id="KW-0131">Cell cycle</keyword>
<gene>
    <name evidence="17" type="ORF">MNBD_GAMMA01-1508</name>
</gene>
<keyword evidence="9" id="KW-0573">Peptidoglycan synthesis</keyword>
<dbReference type="GO" id="GO:0008955">
    <property type="term" value="F:peptidoglycan glycosyltransferase activity"/>
    <property type="evidence" value="ECO:0007669"/>
    <property type="project" value="InterPro"/>
</dbReference>
<comment type="subcellular location">
    <subcellularLocation>
        <location evidence="1">Membrane</location>
    </subcellularLocation>
</comment>
<evidence type="ECO:0000256" key="2">
    <source>
        <dbReference type="ARBA" id="ARBA00022475"/>
    </source>
</evidence>
<evidence type="ECO:0000256" key="9">
    <source>
        <dbReference type="ARBA" id="ARBA00022984"/>
    </source>
</evidence>
<dbReference type="EMBL" id="UOEW01000302">
    <property type="protein sequence ID" value="VAW41330.1"/>
    <property type="molecule type" value="Genomic_DNA"/>
</dbReference>
<dbReference type="HAMAP" id="MF_02080">
    <property type="entry name" value="FtsI_transpept"/>
    <property type="match status" value="1"/>
</dbReference>
<dbReference type="SUPFAM" id="SSF56601">
    <property type="entry name" value="beta-lactamase/transpeptidase-like"/>
    <property type="match status" value="1"/>
</dbReference>
<evidence type="ECO:0000313" key="17">
    <source>
        <dbReference type="EMBL" id="VAW41330.1"/>
    </source>
</evidence>
<dbReference type="GO" id="GO:0006508">
    <property type="term" value="P:proteolysis"/>
    <property type="evidence" value="ECO:0007669"/>
    <property type="project" value="UniProtKB-KW"/>
</dbReference>
<evidence type="ECO:0000259" key="16">
    <source>
        <dbReference type="Pfam" id="PF03717"/>
    </source>
</evidence>
<keyword evidence="14" id="KW-0961">Cell wall biogenesis/degradation</keyword>
<dbReference type="Pfam" id="PF00905">
    <property type="entry name" value="Transpeptidase"/>
    <property type="match status" value="1"/>
</dbReference>
<dbReference type="GO" id="GO:0000917">
    <property type="term" value="P:division septum assembly"/>
    <property type="evidence" value="ECO:0007669"/>
    <property type="project" value="UniProtKB-KW"/>
</dbReference>
<dbReference type="AlphaFoldDB" id="A0A3B0VLB1"/>
<dbReference type="GO" id="GO:0008360">
    <property type="term" value="P:regulation of cell shape"/>
    <property type="evidence" value="ECO:0007669"/>
    <property type="project" value="UniProtKB-KW"/>
</dbReference>
<evidence type="ECO:0000256" key="13">
    <source>
        <dbReference type="ARBA" id="ARBA00023306"/>
    </source>
</evidence>
<proteinExistence type="inferred from homology"/>
<keyword evidence="5" id="KW-0645">Protease</keyword>
<keyword evidence="8" id="KW-0133">Cell shape</keyword>
<evidence type="ECO:0000259" key="15">
    <source>
        <dbReference type="Pfam" id="PF00905"/>
    </source>
</evidence>
<dbReference type="Gene3D" id="1.10.150.770">
    <property type="match status" value="1"/>
</dbReference>
<keyword evidence="12" id="KW-0717">Septation</keyword>
<keyword evidence="7" id="KW-0378">Hydrolase</keyword>
<evidence type="ECO:0000256" key="8">
    <source>
        <dbReference type="ARBA" id="ARBA00022960"/>
    </source>
</evidence>
<dbReference type="InterPro" id="IPR012338">
    <property type="entry name" value="Beta-lactam/transpept-like"/>
</dbReference>
<name>A0A3B0VLB1_9ZZZZ</name>
<dbReference type="InterPro" id="IPR001460">
    <property type="entry name" value="PCN-bd_Tpept"/>
</dbReference>
<feature type="domain" description="Penicillin-binding protein dimerisation" evidence="16">
    <location>
        <begin position="61"/>
        <end position="208"/>
    </location>
</feature>
<evidence type="ECO:0000256" key="10">
    <source>
        <dbReference type="ARBA" id="ARBA00022989"/>
    </source>
</evidence>
<dbReference type="GO" id="GO:0008233">
    <property type="term" value="F:peptidase activity"/>
    <property type="evidence" value="ECO:0007669"/>
    <property type="project" value="UniProtKB-KW"/>
</dbReference>